<keyword evidence="1" id="KW-0472">Membrane</keyword>
<evidence type="ECO:0000313" key="2">
    <source>
        <dbReference type="EMBL" id="MDM7857667.1"/>
    </source>
</evidence>
<keyword evidence="1" id="KW-0812">Transmembrane</keyword>
<dbReference type="Proteomes" id="UP001241056">
    <property type="component" value="Unassembled WGS sequence"/>
</dbReference>
<reference evidence="2 3" key="1">
    <citation type="submission" date="2023-06" db="EMBL/GenBank/DDBJ databases">
        <title>Thiopseudomonas sp. CY1220 draft genome sequence.</title>
        <authorList>
            <person name="Zhao G."/>
            <person name="An M."/>
        </authorList>
    </citation>
    <scope>NUCLEOTIDE SEQUENCE [LARGE SCALE GENOMIC DNA]</scope>
    <source>
        <strain evidence="2 3">CY1220</strain>
    </source>
</reference>
<dbReference type="Pfam" id="PF10027">
    <property type="entry name" value="DUF2269"/>
    <property type="match status" value="1"/>
</dbReference>
<name>A0ABT7SNA2_9GAMM</name>
<feature type="transmembrane region" description="Helical" evidence="1">
    <location>
        <begin position="81"/>
        <end position="101"/>
    </location>
</feature>
<dbReference type="EMBL" id="JAUCDY010000004">
    <property type="protein sequence ID" value="MDM7857667.1"/>
    <property type="molecule type" value="Genomic_DNA"/>
</dbReference>
<gene>
    <name evidence="2" type="ORF">QEZ41_05175</name>
</gene>
<sequence length="147" mass="16349">MSTYLAIRIGHGLPAVLLLLGVLVHVLIVWRARNKGAEVLQKKLQRTQHISLPLFALLALSLPISGWWMTHLAGIALSQKWLMLSIILLPLIFVFMGLLYNNLARWQHLLATKKTASNKQQIFALIWAIAAFVLVLAISAIMGAKPI</sequence>
<protein>
    <submittedName>
        <fullName evidence="2">DUF2269 family protein</fullName>
    </submittedName>
</protein>
<proteinExistence type="predicted"/>
<feature type="transmembrane region" description="Helical" evidence="1">
    <location>
        <begin position="122"/>
        <end position="144"/>
    </location>
</feature>
<dbReference type="RefSeq" id="WP_289410325.1">
    <property type="nucleotide sequence ID" value="NZ_JAUCDY010000004.1"/>
</dbReference>
<feature type="transmembrane region" description="Helical" evidence="1">
    <location>
        <begin position="50"/>
        <end position="69"/>
    </location>
</feature>
<evidence type="ECO:0000313" key="3">
    <source>
        <dbReference type="Proteomes" id="UP001241056"/>
    </source>
</evidence>
<keyword evidence="3" id="KW-1185">Reference proteome</keyword>
<feature type="transmembrane region" description="Helical" evidence="1">
    <location>
        <begin position="12"/>
        <end position="30"/>
    </location>
</feature>
<comment type="caution">
    <text evidence="2">The sequence shown here is derived from an EMBL/GenBank/DDBJ whole genome shotgun (WGS) entry which is preliminary data.</text>
</comment>
<evidence type="ECO:0000256" key="1">
    <source>
        <dbReference type="SAM" id="Phobius"/>
    </source>
</evidence>
<dbReference type="InterPro" id="IPR018729">
    <property type="entry name" value="DUF2269_transmembrane"/>
</dbReference>
<organism evidence="2 3">
    <name type="scientific">Thiopseudomonas acetoxidans</name>
    <dbReference type="NCBI Taxonomy" id="3041622"/>
    <lineage>
        <taxon>Bacteria</taxon>
        <taxon>Pseudomonadati</taxon>
        <taxon>Pseudomonadota</taxon>
        <taxon>Gammaproteobacteria</taxon>
        <taxon>Pseudomonadales</taxon>
        <taxon>Pseudomonadaceae</taxon>
        <taxon>Thiopseudomonas</taxon>
    </lineage>
</organism>
<accession>A0ABT7SNA2</accession>
<keyword evidence="1" id="KW-1133">Transmembrane helix</keyword>